<dbReference type="Proteomes" id="UP000288716">
    <property type="component" value="Unassembled WGS sequence"/>
</dbReference>
<dbReference type="AlphaFoldDB" id="A0A443RWF0"/>
<accession>A0A443RWF0</accession>
<comment type="caution">
    <text evidence="1">The sequence shown here is derived from an EMBL/GenBank/DDBJ whole genome shotgun (WGS) entry which is preliminary data.</text>
</comment>
<dbReference type="EMBL" id="NCKV01026849">
    <property type="protein sequence ID" value="RWS19389.1"/>
    <property type="molecule type" value="Genomic_DNA"/>
</dbReference>
<evidence type="ECO:0008006" key="3">
    <source>
        <dbReference type="Google" id="ProtNLM"/>
    </source>
</evidence>
<reference evidence="1 2" key="1">
    <citation type="journal article" date="2018" name="Gigascience">
        <title>Genomes of trombidid mites reveal novel predicted allergens and laterally-transferred genes associated with secondary metabolism.</title>
        <authorList>
            <person name="Dong X."/>
            <person name="Chaisiri K."/>
            <person name="Xia D."/>
            <person name="Armstrong S.D."/>
            <person name="Fang Y."/>
            <person name="Donnelly M.J."/>
            <person name="Kadowaki T."/>
            <person name="McGarry J.W."/>
            <person name="Darby A.C."/>
            <person name="Makepeace B.L."/>
        </authorList>
    </citation>
    <scope>NUCLEOTIDE SEQUENCE [LARGE SCALE GENOMIC DNA]</scope>
    <source>
        <strain evidence="1">UoL-UT</strain>
    </source>
</reference>
<gene>
    <name evidence="1" type="ORF">B4U80_04466</name>
</gene>
<dbReference type="STRING" id="299467.A0A443RWF0"/>
<keyword evidence="2" id="KW-1185">Reference proteome</keyword>
<feature type="non-terminal residue" evidence="1">
    <location>
        <position position="1"/>
    </location>
</feature>
<evidence type="ECO:0000313" key="1">
    <source>
        <dbReference type="EMBL" id="RWS19389.1"/>
    </source>
</evidence>
<protein>
    <recommendedName>
        <fullName evidence="3">MULE transposase domain-containing protein</fullName>
    </recommendedName>
</protein>
<sequence>GCFFHFCQAVYRKIKSLPEVYALHENPSNLDNSLEIRQITALAFVPSQEIIDSFSVLVSSEFFARNEASILPLIDYFEGIRIGRSIGGSSRRRAPIFPISVWNCYYVALEGLPRTNNSIEGWPRAFQSLISAHHPTIWTCIDGFKKDYSIGEIKIEQFAAGIPGSPTKKIYKDTAERIRNIVADYDNRDILVYLRGIAHNFKLQAV</sequence>
<dbReference type="VEuPathDB" id="VectorBase:LDEU012651"/>
<dbReference type="OrthoDB" id="6500349at2759"/>
<organism evidence="1 2">
    <name type="scientific">Leptotrombidium deliense</name>
    <dbReference type="NCBI Taxonomy" id="299467"/>
    <lineage>
        <taxon>Eukaryota</taxon>
        <taxon>Metazoa</taxon>
        <taxon>Ecdysozoa</taxon>
        <taxon>Arthropoda</taxon>
        <taxon>Chelicerata</taxon>
        <taxon>Arachnida</taxon>
        <taxon>Acari</taxon>
        <taxon>Acariformes</taxon>
        <taxon>Trombidiformes</taxon>
        <taxon>Prostigmata</taxon>
        <taxon>Anystina</taxon>
        <taxon>Parasitengona</taxon>
        <taxon>Trombiculoidea</taxon>
        <taxon>Trombiculidae</taxon>
        <taxon>Leptotrombidium</taxon>
    </lineage>
</organism>
<evidence type="ECO:0000313" key="2">
    <source>
        <dbReference type="Proteomes" id="UP000288716"/>
    </source>
</evidence>
<proteinExistence type="predicted"/>
<name>A0A443RWF0_9ACAR</name>